<sequence>THPVPGRGLEIQVELRAGGEAPQVLGMWEGLQPELNLYWQEVIHSGEKAYECGEYGNSFSQSSSLIQPHCQHQTIHGGEGPYKCGECGKNFRQNSSLNI</sequence>
<evidence type="ECO:0000256" key="1">
    <source>
        <dbReference type="ARBA" id="ARBA00022723"/>
    </source>
</evidence>
<gene>
    <name evidence="8" type="primary">Znf664_0</name>
    <name evidence="8" type="ORF">ACRARU_R14808</name>
</gene>
<dbReference type="PANTHER" id="PTHR24377">
    <property type="entry name" value="IP01015P-RELATED"/>
    <property type="match status" value="1"/>
</dbReference>
<dbReference type="InterPro" id="IPR013087">
    <property type="entry name" value="Znf_C2H2_type"/>
</dbReference>
<feature type="domain" description="C2H2-type" evidence="7">
    <location>
        <begin position="82"/>
        <end position="99"/>
    </location>
</feature>
<dbReference type="InterPro" id="IPR036236">
    <property type="entry name" value="Znf_C2H2_sf"/>
</dbReference>
<dbReference type="GO" id="GO:0008270">
    <property type="term" value="F:zinc ion binding"/>
    <property type="evidence" value="ECO:0007669"/>
    <property type="project" value="UniProtKB-KW"/>
</dbReference>
<dbReference type="OrthoDB" id="6077919at2759"/>
<dbReference type="EMBL" id="VZST01004507">
    <property type="protein sequence ID" value="NWZ72434.1"/>
    <property type="molecule type" value="Genomic_DNA"/>
</dbReference>
<proteinExistence type="predicted"/>
<name>A0A7K7PXR3_ACRAR</name>
<evidence type="ECO:0000256" key="4">
    <source>
        <dbReference type="ARBA" id="ARBA00022833"/>
    </source>
</evidence>
<evidence type="ECO:0000313" key="8">
    <source>
        <dbReference type="EMBL" id="NWZ72434.1"/>
    </source>
</evidence>
<keyword evidence="1" id="KW-0479">Metal-binding</keyword>
<keyword evidence="2" id="KW-0677">Repeat</keyword>
<dbReference type="FunFam" id="3.30.160.60:FF:002343">
    <property type="entry name" value="Zinc finger protein 33A"/>
    <property type="match status" value="1"/>
</dbReference>
<dbReference type="Gene3D" id="3.30.160.60">
    <property type="entry name" value="Classic Zinc Finger"/>
    <property type="match status" value="2"/>
</dbReference>
<evidence type="ECO:0000256" key="5">
    <source>
        <dbReference type="ARBA" id="ARBA00023242"/>
    </source>
</evidence>
<dbReference type="SUPFAM" id="SSF57667">
    <property type="entry name" value="beta-beta-alpha zinc fingers"/>
    <property type="match status" value="1"/>
</dbReference>
<keyword evidence="5" id="KW-0539">Nucleus</keyword>
<protein>
    <submittedName>
        <fullName evidence="8">ZN664 protein</fullName>
    </submittedName>
</protein>
<accession>A0A7K7PXR3</accession>
<evidence type="ECO:0000259" key="7">
    <source>
        <dbReference type="PROSITE" id="PS50157"/>
    </source>
</evidence>
<keyword evidence="9" id="KW-1185">Reference proteome</keyword>
<organism evidence="8 9">
    <name type="scientific">Acrocephalus arundinaceus</name>
    <name type="common">Great reed-warbler</name>
    <dbReference type="NCBI Taxonomy" id="39621"/>
    <lineage>
        <taxon>Eukaryota</taxon>
        <taxon>Metazoa</taxon>
        <taxon>Chordata</taxon>
        <taxon>Craniata</taxon>
        <taxon>Vertebrata</taxon>
        <taxon>Euteleostomi</taxon>
        <taxon>Archelosauria</taxon>
        <taxon>Archosauria</taxon>
        <taxon>Dinosauria</taxon>
        <taxon>Saurischia</taxon>
        <taxon>Theropoda</taxon>
        <taxon>Coelurosauria</taxon>
        <taxon>Aves</taxon>
        <taxon>Neognathae</taxon>
        <taxon>Neoaves</taxon>
        <taxon>Telluraves</taxon>
        <taxon>Australaves</taxon>
        <taxon>Passeriformes</taxon>
        <taxon>Sylvioidea</taxon>
        <taxon>Sylviidae</taxon>
        <taxon>Acrocephalinae</taxon>
        <taxon>Acrocephalus</taxon>
    </lineage>
</organism>
<keyword evidence="3 6" id="KW-0863">Zinc-finger</keyword>
<keyword evidence="4" id="KW-0862">Zinc</keyword>
<feature type="non-terminal residue" evidence="8">
    <location>
        <position position="1"/>
    </location>
</feature>
<feature type="non-terminal residue" evidence="8">
    <location>
        <position position="99"/>
    </location>
</feature>
<evidence type="ECO:0000256" key="2">
    <source>
        <dbReference type="ARBA" id="ARBA00022737"/>
    </source>
</evidence>
<comment type="caution">
    <text evidence="8">The sequence shown here is derived from an EMBL/GenBank/DDBJ whole genome shotgun (WGS) entry which is preliminary data.</text>
</comment>
<dbReference type="AlphaFoldDB" id="A0A7K7PXR3"/>
<evidence type="ECO:0000256" key="6">
    <source>
        <dbReference type="PROSITE-ProRule" id="PRU00042"/>
    </source>
</evidence>
<dbReference type="InterPro" id="IPR050826">
    <property type="entry name" value="Krueppel_C2H2_ZnFinger"/>
</dbReference>
<dbReference type="PROSITE" id="PS50157">
    <property type="entry name" value="ZINC_FINGER_C2H2_2"/>
    <property type="match status" value="1"/>
</dbReference>
<evidence type="ECO:0000313" key="9">
    <source>
        <dbReference type="Proteomes" id="UP000549775"/>
    </source>
</evidence>
<evidence type="ECO:0000256" key="3">
    <source>
        <dbReference type="ARBA" id="ARBA00022771"/>
    </source>
</evidence>
<dbReference type="Proteomes" id="UP000549775">
    <property type="component" value="Unassembled WGS sequence"/>
</dbReference>
<reference evidence="8 9" key="1">
    <citation type="submission" date="2019-09" db="EMBL/GenBank/DDBJ databases">
        <title>Bird 10,000 Genomes (B10K) Project - Family phase.</title>
        <authorList>
            <person name="Zhang G."/>
        </authorList>
    </citation>
    <scope>NUCLEOTIDE SEQUENCE [LARGE SCALE GENOMIC DNA]</scope>
    <source>
        <strain evidence="8">OUT-0054</strain>
        <tissue evidence="8">Blood</tissue>
    </source>
</reference>